<dbReference type="PANTHER" id="PTHR11908:SF132">
    <property type="entry name" value="ALDEHYDE OXIDASE 1-RELATED"/>
    <property type="match status" value="1"/>
</dbReference>
<dbReference type="Pfam" id="PF01315">
    <property type="entry name" value="Ald_Xan_dh_C"/>
    <property type="match status" value="1"/>
</dbReference>
<gene>
    <name evidence="4" type="ORF">SAMN05421759_106180</name>
</gene>
<dbReference type="InterPro" id="IPR037165">
    <property type="entry name" value="AldOxase/xan_DH_Mopterin-bd_sf"/>
</dbReference>
<dbReference type="OrthoDB" id="9758509at2"/>
<dbReference type="SMART" id="SM01008">
    <property type="entry name" value="Ald_Xan_dh_C"/>
    <property type="match status" value="1"/>
</dbReference>
<protein>
    <submittedName>
        <fullName evidence="4">Carbon-monoxide dehydrogenase large subunit</fullName>
    </submittedName>
</protein>
<dbReference type="Gene3D" id="3.90.1170.50">
    <property type="entry name" value="Aldehyde oxidase/xanthine dehydrogenase, a/b hammerhead"/>
    <property type="match status" value="1"/>
</dbReference>
<dbReference type="InterPro" id="IPR036856">
    <property type="entry name" value="Ald_Oxase/Xan_DH_a/b_sf"/>
</dbReference>
<evidence type="ECO:0000313" key="5">
    <source>
        <dbReference type="Proteomes" id="UP000186684"/>
    </source>
</evidence>
<dbReference type="InterPro" id="IPR000674">
    <property type="entry name" value="Ald_Oxase/Xan_DH_a/b"/>
</dbReference>
<dbReference type="SUPFAM" id="SSF56003">
    <property type="entry name" value="Molybdenum cofactor-binding domain"/>
    <property type="match status" value="1"/>
</dbReference>
<dbReference type="Pfam" id="PF02738">
    <property type="entry name" value="MoCoBD_1"/>
    <property type="match status" value="1"/>
</dbReference>
<keyword evidence="2" id="KW-0560">Oxidoreductase</keyword>
<dbReference type="GO" id="GO:0016491">
    <property type="term" value="F:oxidoreductase activity"/>
    <property type="evidence" value="ECO:0007669"/>
    <property type="project" value="UniProtKB-KW"/>
</dbReference>
<keyword evidence="1" id="KW-0500">Molybdenum</keyword>
<dbReference type="SUPFAM" id="SSF54665">
    <property type="entry name" value="CO dehydrogenase molybdoprotein N-domain-like"/>
    <property type="match status" value="1"/>
</dbReference>
<proteinExistence type="predicted"/>
<feature type="domain" description="Aldehyde oxidase/xanthine dehydrogenase a/b hammerhead" evidence="3">
    <location>
        <begin position="29"/>
        <end position="144"/>
    </location>
</feature>
<evidence type="ECO:0000256" key="2">
    <source>
        <dbReference type="ARBA" id="ARBA00023002"/>
    </source>
</evidence>
<evidence type="ECO:0000313" key="4">
    <source>
        <dbReference type="EMBL" id="SIS92559.1"/>
    </source>
</evidence>
<dbReference type="PANTHER" id="PTHR11908">
    <property type="entry name" value="XANTHINE DEHYDROGENASE"/>
    <property type="match status" value="1"/>
</dbReference>
<keyword evidence="5" id="KW-1185">Reference proteome</keyword>
<dbReference type="GO" id="GO:0005506">
    <property type="term" value="F:iron ion binding"/>
    <property type="evidence" value="ECO:0007669"/>
    <property type="project" value="InterPro"/>
</dbReference>
<dbReference type="InterPro" id="IPR008274">
    <property type="entry name" value="AldOxase/xan_DH_MoCoBD1"/>
</dbReference>
<accession>A0A1N7N365</accession>
<dbReference type="RefSeq" id="WP_076448324.1">
    <property type="nucleotide sequence ID" value="NZ_FTOQ01000006.1"/>
</dbReference>
<sequence>MSGPLTIFDRPRDYIGQPVPRADTKRLLQGRGTFIDDIQLPRMLHAAFVRSSVAHGVITGIDVAEARALPGVVAVYTGADIAPHVEPYVGVLSHLAGLRSAPQMPLAVGVTRWIGEPLAMIVAQSRAVAEDAAALVTVEIDPLEAVTDMETALDPATPVIHAEMDSNLAWERTVDVGDVDAAFARDDVTVVERRFRFGRHTGVTLETRGAVAAYDPSEDELTFWYSGQAPHMMQFIFAKHLGLPEENVRVVSQDVGGSFGIKIHTYGDEVATALAAKLLGRPVKFVADRMESFLSDIHARDHVVDGRIAVDAEGRVAALAFDDITGIGPFSMYPRTSAIEANQVLNLTGAPYVIGNYRAHAKVVFQNKNMMCQYRAVGHPIAMAVADCLLEDAAHEIGMDVVEIRRRNLIPDDAYPTQSASGMKLDDLSHHKSLETLVETMDYDARRAEHAKLREDGIYRGLGLISMVEVTNPSPMFYGIGGAPIASQDGATIRLDAGGGVHVSSSVTEQGQGTNAILAQIAADVFGVPIARVKVTTGDTRTTPYGGGTWASRGAGIGGEACLQAAQALKEQVLEVAAVILQSAPGKLDIRAGAVVDAEGGAERMTLSDLARTVYYRGNELPADLKPELVATRHYRVTDFPFVFTNCAMAAEVEVDPETGFVQVLNFWAVEDCGRVINPVLVDEQVRGGVVQGIGGALYEECIYDAEGQLQNATMADYLVPMAFEMPDIVVKHVETPTKTSVLGAKGAGEAGTGGAPGAVMNAVNDALRPLGAEIHQMPMTPERILRALGKV</sequence>
<reference evidence="5" key="1">
    <citation type="submission" date="2017-01" db="EMBL/GenBank/DDBJ databases">
        <authorList>
            <person name="Varghese N."/>
            <person name="Submissions S."/>
        </authorList>
    </citation>
    <scope>NUCLEOTIDE SEQUENCE [LARGE SCALE GENOMIC DNA]</scope>
    <source>
        <strain evidence="5">DSM 29430</strain>
    </source>
</reference>
<dbReference type="STRING" id="633194.SAMN05421759_106180"/>
<dbReference type="InterPro" id="IPR046867">
    <property type="entry name" value="AldOxase/xan_DH_MoCoBD2"/>
</dbReference>
<organism evidence="4 5">
    <name type="scientific">Roseivivax lentus</name>
    <dbReference type="NCBI Taxonomy" id="633194"/>
    <lineage>
        <taxon>Bacteria</taxon>
        <taxon>Pseudomonadati</taxon>
        <taxon>Pseudomonadota</taxon>
        <taxon>Alphaproteobacteria</taxon>
        <taxon>Rhodobacterales</taxon>
        <taxon>Roseobacteraceae</taxon>
        <taxon>Roseivivax</taxon>
    </lineage>
</organism>
<name>A0A1N7N365_9RHOB</name>
<dbReference type="Proteomes" id="UP000186684">
    <property type="component" value="Unassembled WGS sequence"/>
</dbReference>
<dbReference type="Pfam" id="PF20256">
    <property type="entry name" value="MoCoBD_2"/>
    <property type="match status" value="1"/>
</dbReference>
<evidence type="ECO:0000259" key="3">
    <source>
        <dbReference type="SMART" id="SM01008"/>
    </source>
</evidence>
<dbReference type="AlphaFoldDB" id="A0A1N7N365"/>
<evidence type="ECO:0000256" key="1">
    <source>
        <dbReference type="ARBA" id="ARBA00022505"/>
    </source>
</evidence>
<dbReference type="InterPro" id="IPR016208">
    <property type="entry name" value="Ald_Oxase/xanthine_DH-like"/>
</dbReference>
<dbReference type="Gene3D" id="3.30.365.10">
    <property type="entry name" value="Aldehyde oxidase/xanthine dehydrogenase, molybdopterin binding domain"/>
    <property type="match status" value="4"/>
</dbReference>
<dbReference type="EMBL" id="FTOQ01000006">
    <property type="protein sequence ID" value="SIS92559.1"/>
    <property type="molecule type" value="Genomic_DNA"/>
</dbReference>